<feature type="transmembrane region" description="Helical" evidence="1">
    <location>
        <begin position="20"/>
        <end position="37"/>
    </location>
</feature>
<dbReference type="Proteomes" id="UP000019488">
    <property type="component" value="Unassembled WGS sequence"/>
</dbReference>
<dbReference type="EMBL" id="BAKI01000020">
    <property type="protein sequence ID" value="GAF36946.1"/>
    <property type="molecule type" value="Genomic_DNA"/>
</dbReference>
<evidence type="ECO:0000313" key="4">
    <source>
        <dbReference type="Proteomes" id="UP000019488"/>
    </source>
</evidence>
<dbReference type="Proteomes" id="UP000051966">
    <property type="component" value="Unassembled WGS sequence"/>
</dbReference>
<evidence type="ECO:0000313" key="2">
    <source>
        <dbReference type="EMBL" id="GAF36946.1"/>
    </source>
</evidence>
<name>X0PK01_9LACO</name>
<feature type="transmembrane region" description="Helical" evidence="1">
    <location>
        <begin position="43"/>
        <end position="63"/>
    </location>
</feature>
<keyword evidence="1" id="KW-0472">Membrane</keyword>
<evidence type="ECO:0000313" key="5">
    <source>
        <dbReference type="Proteomes" id="UP000051966"/>
    </source>
</evidence>
<proteinExistence type="predicted"/>
<dbReference type="AlphaFoldDB" id="X0PK01"/>
<keyword evidence="5" id="KW-1185">Reference proteome</keyword>
<keyword evidence="1" id="KW-1133">Transmembrane helix</keyword>
<accession>X0PK01</accession>
<dbReference type="RefSeq" id="WP_035180029.1">
    <property type="nucleotide sequence ID" value="NZ_AZFY01000070.1"/>
</dbReference>
<dbReference type="OrthoDB" id="9960334at2"/>
<sequence length="76" mass="8863">MLTKYRPEFAQRYKKLTSHYILLVLGIIEFIRMWMAGQLLSPNLLLLAGGMLLVLVDGTVKFLKIKQKKMPMHPYL</sequence>
<gene>
    <name evidence="3" type="ORF">FD41_GL002834</name>
    <name evidence="2" type="ORF">JCM14108_1943</name>
</gene>
<evidence type="ECO:0000256" key="1">
    <source>
        <dbReference type="SAM" id="Phobius"/>
    </source>
</evidence>
<reference evidence="3 5" key="2">
    <citation type="journal article" date="2015" name="Genome Announc.">
        <title>Expanding the biotechnology potential of lactobacilli through comparative genomics of 213 strains and associated genera.</title>
        <authorList>
            <person name="Sun Z."/>
            <person name="Harris H.M."/>
            <person name="McCann A."/>
            <person name="Guo C."/>
            <person name="Argimon S."/>
            <person name="Zhang W."/>
            <person name="Yang X."/>
            <person name="Jeffery I.B."/>
            <person name="Cooney J.C."/>
            <person name="Kagawa T.F."/>
            <person name="Liu W."/>
            <person name="Song Y."/>
            <person name="Salvetti E."/>
            <person name="Wrobel A."/>
            <person name="Rasinkangas P."/>
            <person name="Parkhill J."/>
            <person name="Rea M.C."/>
            <person name="O'Sullivan O."/>
            <person name="Ritari J."/>
            <person name="Douillard F.P."/>
            <person name="Paul Ross R."/>
            <person name="Yang R."/>
            <person name="Briner A.E."/>
            <person name="Felis G.E."/>
            <person name="de Vos W.M."/>
            <person name="Barrangou R."/>
            <person name="Klaenhammer T.R."/>
            <person name="Caufield P.W."/>
            <person name="Cui Y."/>
            <person name="Zhang H."/>
            <person name="O'Toole P.W."/>
        </authorList>
    </citation>
    <scope>NUCLEOTIDE SEQUENCE [LARGE SCALE GENOMIC DNA]</scope>
    <source>
        <strain evidence="3 5">DSM 18382</strain>
    </source>
</reference>
<organism evidence="2 4">
    <name type="scientific">Lentilactobacillus farraginis DSM 18382 = JCM 14108</name>
    <dbReference type="NCBI Taxonomy" id="1423743"/>
    <lineage>
        <taxon>Bacteria</taxon>
        <taxon>Bacillati</taxon>
        <taxon>Bacillota</taxon>
        <taxon>Bacilli</taxon>
        <taxon>Lactobacillales</taxon>
        <taxon>Lactobacillaceae</taxon>
        <taxon>Lentilactobacillus</taxon>
    </lineage>
</organism>
<dbReference type="PATRIC" id="fig|1423743.5.peg.2922"/>
<evidence type="ECO:0000313" key="3">
    <source>
        <dbReference type="EMBL" id="KRM08792.1"/>
    </source>
</evidence>
<comment type="caution">
    <text evidence="2">The sequence shown here is derived from an EMBL/GenBank/DDBJ whole genome shotgun (WGS) entry which is preliminary data.</text>
</comment>
<reference evidence="2" key="1">
    <citation type="journal article" date="2014" name="Genome Announc.">
        <title>Draft Genome Sequences of Two Lactobacillus Strains, L. farraginis JCM 14108T and L. composti JCM 14202T, Isolated from Compost of Distilled Shochu Residue.</title>
        <authorList>
            <person name="Yuki M."/>
            <person name="Oshima K."/>
            <person name="Suda W."/>
            <person name="Kitahara M."/>
            <person name="Kitamura K."/>
            <person name="Iida T."/>
            <person name="Hattori M."/>
            <person name="Ohkuma M."/>
        </authorList>
    </citation>
    <scope>NUCLEOTIDE SEQUENCE [LARGE SCALE GENOMIC DNA]</scope>
    <source>
        <strain evidence="2">JCM 14108</strain>
    </source>
</reference>
<keyword evidence="1" id="KW-0812">Transmembrane</keyword>
<dbReference type="eggNOG" id="ENOG5030AWV">
    <property type="taxonomic scope" value="Bacteria"/>
</dbReference>
<protein>
    <submittedName>
        <fullName evidence="2">Uncharacterized protein</fullName>
    </submittedName>
</protein>
<dbReference type="EMBL" id="AZFY01000070">
    <property type="protein sequence ID" value="KRM08792.1"/>
    <property type="molecule type" value="Genomic_DNA"/>
</dbReference>